<dbReference type="KEGG" id="tna:CTN_0085"/>
<dbReference type="PANTHER" id="PTHR43033">
    <property type="entry name" value="TRNA(ILE)-LYSIDINE SYNTHASE-RELATED"/>
    <property type="match status" value="1"/>
</dbReference>
<dbReference type="EMBL" id="CP000916">
    <property type="protein sequence ID" value="ACM22261.1"/>
    <property type="molecule type" value="Genomic_DNA"/>
</dbReference>
<comment type="similarity">
    <text evidence="8">Belongs to the tRNA(Ile)-lysidine synthase family.</text>
</comment>
<evidence type="ECO:0000259" key="9">
    <source>
        <dbReference type="SMART" id="SM00977"/>
    </source>
</evidence>
<dbReference type="NCBIfam" id="TIGR02433">
    <property type="entry name" value="lysidine_TilS_C"/>
    <property type="match status" value="1"/>
</dbReference>
<organism evidence="10 11">
    <name type="scientific">Thermotoga neapolitana (strain ATCC 49049 / DSM 4359 / NBRC 107923 / NS-E)</name>
    <dbReference type="NCBI Taxonomy" id="309803"/>
    <lineage>
        <taxon>Bacteria</taxon>
        <taxon>Thermotogati</taxon>
        <taxon>Thermotogota</taxon>
        <taxon>Thermotogae</taxon>
        <taxon>Thermotogales</taxon>
        <taxon>Thermotogaceae</taxon>
        <taxon>Thermotoga</taxon>
    </lineage>
</organism>
<evidence type="ECO:0000256" key="8">
    <source>
        <dbReference type="HAMAP-Rule" id="MF_01161"/>
    </source>
</evidence>
<dbReference type="GO" id="GO:0005737">
    <property type="term" value="C:cytoplasm"/>
    <property type="evidence" value="ECO:0007669"/>
    <property type="project" value="UniProtKB-SubCell"/>
</dbReference>
<dbReference type="InterPro" id="IPR012795">
    <property type="entry name" value="tRNA_Ile_lys_synt_N"/>
</dbReference>
<dbReference type="HAMAP" id="MF_01161">
    <property type="entry name" value="tRNA_Ile_lys_synt"/>
    <property type="match status" value="1"/>
</dbReference>
<evidence type="ECO:0000256" key="3">
    <source>
        <dbReference type="ARBA" id="ARBA00022598"/>
    </source>
</evidence>
<comment type="domain">
    <text evidence="8">The N-terminal region contains the highly conserved SGGXDS motif, predicted to be a P-loop motif involved in ATP binding.</text>
</comment>
<evidence type="ECO:0000313" key="11">
    <source>
        <dbReference type="Proteomes" id="UP000000445"/>
    </source>
</evidence>
<comment type="catalytic activity">
    <reaction evidence="7 8">
        <text>cytidine(34) in tRNA(Ile2) + L-lysine + ATP = lysidine(34) in tRNA(Ile2) + AMP + diphosphate + H(+)</text>
        <dbReference type="Rhea" id="RHEA:43744"/>
        <dbReference type="Rhea" id="RHEA-COMP:10625"/>
        <dbReference type="Rhea" id="RHEA-COMP:10670"/>
        <dbReference type="ChEBI" id="CHEBI:15378"/>
        <dbReference type="ChEBI" id="CHEBI:30616"/>
        <dbReference type="ChEBI" id="CHEBI:32551"/>
        <dbReference type="ChEBI" id="CHEBI:33019"/>
        <dbReference type="ChEBI" id="CHEBI:82748"/>
        <dbReference type="ChEBI" id="CHEBI:83665"/>
        <dbReference type="ChEBI" id="CHEBI:456215"/>
        <dbReference type="EC" id="6.3.4.19"/>
    </reaction>
</comment>
<comment type="function">
    <text evidence="8">Ligates lysine onto the cytidine present at position 34 of the AUA codon-specific tRNA(Ile) that contains the anticodon CAU, in an ATP-dependent manner. Cytidine is converted to lysidine, thus changing the amino acid specificity of the tRNA from methionine to isoleucine.</text>
</comment>
<sequence>MKENRLIGEGDIVLVAVSGGIDSMTLLYILKKLSPLLKIEVLGAHLDHRIRESSERDRKFVEDICRQWNVPVETAVVDVPALWKGSGKTLEEVAREVRYSFLEKVAKKLGATKIALAHHKNDLLETVLHRLVRGTGPLGIACIPVKREKYIRPFLVFKRSEIEDYAQKQKIPFVVDETNYDIKYTRNFIRHRVVPLLKKLNPNVEDAVYRLVSISFMLREFVEETVQNFVKEKVHFYKDFAVFEEPKNQFLFLEVTRWVLKTLYGRTPDYEKLIESLKSRRVELWKDVFVERSFGYGAVGKTLFKKKYRLEVKDGIFDIEGFKIKVNLHGIERAFWLRNRRKGDRIIINGSEEKLKDIFIEKKVPVFYRDRVPLLVDEQGRVLWVPGIAFSDEFPPEVNVELLEFPIGYVKGGTSFEQV</sequence>
<dbReference type="Pfam" id="PF01171">
    <property type="entry name" value="ATP_bind_3"/>
    <property type="match status" value="1"/>
</dbReference>
<gene>
    <name evidence="8" type="primary">tilS</name>
    <name evidence="10" type="ordered locus">CTN_0085</name>
</gene>
<comment type="subcellular location">
    <subcellularLocation>
        <location evidence="1 8">Cytoplasm</location>
    </subcellularLocation>
</comment>
<keyword evidence="11" id="KW-1185">Reference proteome</keyword>
<name>B9KB65_THENN</name>
<dbReference type="SUPFAM" id="SSF56037">
    <property type="entry name" value="PheT/TilS domain"/>
    <property type="match status" value="1"/>
</dbReference>
<dbReference type="HOGENOM" id="CLU_018869_0_1_0"/>
<evidence type="ECO:0000256" key="2">
    <source>
        <dbReference type="ARBA" id="ARBA00022490"/>
    </source>
</evidence>
<keyword evidence="3 8" id="KW-0436">Ligase</keyword>
<protein>
    <recommendedName>
        <fullName evidence="8">tRNA(Ile)-lysidine synthase</fullName>
        <ecNumber evidence="8">6.3.4.19</ecNumber>
    </recommendedName>
    <alternativeName>
        <fullName evidence="8">tRNA(Ile)-2-lysyl-cytidine synthase</fullName>
    </alternativeName>
    <alternativeName>
        <fullName evidence="8">tRNA(Ile)-lysidine synthetase</fullName>
    </alternativeName>
</protein>
<dbReference type="EC" id="6.3.4.19" evidence="8"/>
<dbReference type="PANTHER" id="PTHR43033:SF1">
    <property type="entry name" value="TRNA(ILE)-LYSIDINE SYNTHASE-RELATED"/>
    <property type="match status" value="1"/>
</dbReference>
<feature type="binding site" evidence="8">
    <location>
        <begin position="18"/>
        <end position="23"/>
    </location>
    <ligand>
        <name>ATP</name>
        <dbReference type="ChEBI" id="CHEBI:30616"/>
    </ligand>
</feature>
<dbReference type="InterPro" id="IPR011063">
    <property type="entry name" value="TilS/TtcA_N"/>
</dbReference>
<keyword evidence="6 8" id="KW-0067">ATP-binding</keyword>
<dbReference type="eggNOG" id="COG0037">
    <property type="taxonomic scope" value="Bacteria"/>
</dbReference>
<evidence type="ECO:0000256" key="1">
    <source>
        <dbReference type="ARBA" id="ARBA00004496"/>
    </source>
</evidence>
<dbReference type="Proteomes" id="UP000000445">
    <property type="component" value="Chromosome"/>
</dbReference>
<keyword evidence="4 8" id="KW-0819">tRNA processing</keyword>
<dbReference type="Pfam" id="PF11734">
    <property type="entry name" value="TilS_C"/>
    <property type="match status" value="1"/>
</dbReference>
<dbReference type="AlphaFoldDB" id="B9KB65"/>
<dbReference type="STRING" id="309803.CTN_0085"/>
<dbReference type="GO" id="GO:0006400">
    <property type="term" value="P:tRNA modification"/>
    <property type="evidence" value="ECO:0007669"/>
    <property type="project" value="UniProtKB-UniRule"/>
</dbReference>
<dbReference type="CDD" id="cd01992">
    <property type="entry name" value="TilS_N"/>
    <property type="match status" value="1"/>
</dbReference>
<proteinExistence type="inferred from homology"/>
<dbReference type="GO" id="GO:0005524">
    <property type="term" value="F:ATP binding"/>
    <property type="evidence" value="ECO:0007669"/>
    <property type="project" value="UniProtKB-UniRule"/>
</dbReference>
<dbReference type="InterPro" id="IPR012796">
    <property type="entry name" value="Lysidine-tRNA-synth_C"/>
</dbReference>
<dbReference type="InterPro" id="IPR014729">
    <property type="entry name" value="Rossmann-like_a/b/a_fold"/>
</dbReference>
<evidence type="ECO:0000256" key="5">
    <source>
        <dbReference type="ARBA" id="ARBA00022741"/>
    </source>
</evidence>
<feature type="domain" description="Lysidine-tRNA(Ile) synthetase C-terminal" evidence="9">
    <location>
        <begin position="335"/>
        <end position="405"/>
    </location>
</feature>
<dbReference type="NCBIfam" id="TIGR02432">
    <property type="entry name" value="lysidine_TilS_N"/>
    <property type="match status" value="1"/>
</dbReference>
<dbReference type="SUPFAM" id="SSF52402">
    <property type="entry name" value="Adenine nucleotide alpha hydrolases-like"/>
    <property type="match status" value="1"/>
</dbReference>
<evidence type="ECO:0000256" key="7">
    <source>
        <dbReference type="ARBA" id="ARBA00048539"/>
    </source>
</evidence>
<keyword evidence="5 8" id="KW-0547">Nucleotide-binding</keyword>
<evidence type="ECO:0000256" key="4">
    <source>
        <dbReference type="ARBA" id="ARBA00022694"/>
    </source>
</evidence>
<dbReference type="GO" id="GO:0032267">
    <property type="term" value="F:tRNA(Ile)-lysidine synthase activity"/>
    <property type="evidence" value="ECO:0007669"/>
    <property type="project" value="UniProtKB-EC"/>
</dbReference>
<reference evidence="10 11" key="1">
    <citation type="journal article" date="2009" name="Biosci. Biotechnol. Biochem.">
        <title>WeGAS: a web-based microbial genome annotation system.</title>
        <authorList>
            <person name="Lee D."/>
            <person name="Seo H."/>
            <person name="Park C."/>
            <person name="Park K."/>
        </authorList>
    </citation>
    <scope>NUCLEOTIDE SEQUENCE [LARGE SCALE GENOMIC DNA]</scope>
    <source>
        <strain evidence="11">ATCC 49049 / DSM 4359 / NBRC 107923 / NS-E</strain>
    </source>
</reference>
<evidence type="ECO:0000256" key="6">
    <source>
        <dbReference type="ARBA" id="ARBA00022840"/>
    </source>
</evidence>
<keyword evidence="2 8" id="KW-0963">Cytoplasm</keyword>
<evidence type="ECO:0000313" key="10">
    <source>
        <dbReference type="EMBL" id="ACM22261.1"/>
    </source>
</evidence>
<dbReference type="Gene3D" id="3.40.50.620">
    <property type="entry name" value="HUPs"/>
    <property type="match status" value="1"/>
</dbReference>
<accession>B9KB65</accession>
<dbReference type="SMART" id="SM00977">
    <property type="entry name" value="TilS_C"/>
    <property type="match status" value="1"/>
</dbReference>
<dbReference type="InterPro" id="IPR012094">
    <property type="entry name" value="tRNA_Ile_lys_synt"/>
</dbReference>